<dbReference type="RefSeq" id="WP_048663574.1">
    <property type="nucleotide sequence ID" value="NZ_LK933977.1"/>
</dbReference>
<proteinExistence type="predicted"/>
<accession>A0AA86WYV4</accession>
<evidence type="ECO:0000313" key="2">
    <source>
        <dbReference type="EMBL" id="CDT72736.1"/>
    </source>
</evidence>
<feature type="transmembrane region" description="Helical" evidence="1">
    <location>
        <begin position="28"/>
        <end position="47"/>
    </location>
</feature>
<sequence>MQEKISSFVSYVSALAYAGFGALTLQDWVSVIGLIFVIVTYFTNRYYKKKIVEIIKANPEKAVKVYAKRDL</sequence>
<protein>
    <recommendedName>
        <fullName evidence="4">Holin</fullName>
    </recommendedName>
</protein>
<keyword evidence="1" id="KW-0472">Membrane</keyword>
<organism evidence="2 3">
    <name type="scientific">Vibrio coralliirubri</name>
    <dbReference type="NCBI Taxonomy" id="1516159"/>
    <lineage>
        <taxon>Bacteria</taxon>
        <taxon>Pseudomonadati</taxon>
        <taxon>Pseudomonadota</taxon>
        <taxon>Gammaproteobacteria</taxon>
        <taxon>Vibrionales</taxon>
        <taxon>Vibrionaceae</taxon>
        <taxon>Vibrio</taxon>
    </lineage>
</organism>
<dbReference type="AlphaFoldDB" id="A0AA86WYV4"/>
<dbReference type="Proteomes" id="UP000041625">
    <property type="component" value="Unassembled WGS sequence"/>
</dbReference>
<reference evidence="2 3" key="1">
    <citation type="submission" date="2014-06" db="EMBL/GenBank/DDBJ databases">
        <authorList>
            <person name="Le Roux F."/>
        </authorList>
    </citation>
    <scope>NUCLEOTIDE SEQUENCE [LARGE SCALE GENOMIC DNA]</scope>
    <source>
        <strain evidence="2 3">J2-31</strain>
    </source>
</reference>
<keyword evidence="1" id="KW-0812">Transmembrane</keyword>
<gene>
    <name evidence="2" type="ORF">VCR31J2_1290207</name>
</gene>
<name>A0AA86WYV4_9VIBR</name>
<keyword evidence="1" id="KW-1133">Transmembrane helix</keyword>
<evidence type="ECO:0000313" key="3">
    <source>
        <dbReference type="Proteomes" id="UP000041625"/>
    </source>
</evidence>
<dbReference type="EMBL" id="CCKJ01000034">
    <property type="protein sequence ID" value="CDT72736.1"/>
    <property type="molecule type" value="Genomic_DNA"/>
</dbReference>
<dbReference type="InterPro" id="IPR032118">
    <property type="entry name" value="Phage_holin_HP1"/>
</dbReference>
<dbReference type="Pfam" id="PF16080">
    <property type="entry name" value="Phage_holin_2_3"/>
    <property type="match status" value="1"/>
</dbReference>
<comment type="caution">
    <text evidence="2">The sequence shown here is derived from an EMBL/GenBank/DDBJ whole genome shotgun (WGS) entry which is preliminary data.</text>
</comment>
<evidence type="ECO:0008006" key="4">
    <source>
        <dbReference type="Google" id="ProtNLM"/>
    </source>
</evidence>
<evidence type="ECO:0000256" key="1">
    <source>
        <dbReference type="SAM" id="Phobius"/>
    </source>
</evidence>
<keyword evidence="3" id="KW-1185">Reference proteome</keyword>